<keyword evidence="2 4" id="KW-0808">Transferase</keyword>
<accession>A0AAJ2HAX6</accession>
<comment type="caution">
    <text evidence="4">The sequence shown here is derived from an EMBL/GenBank/DDBJ whole genome shotgun (WGS) entry which is preliminary data.</text>
</comment>
<dbReference type="InterPro" id="IPR008278">
    <property type="entry name" value="4-PPantetheinyl_Trfase_dom"/>
</dbReference>
<dbReference type="InterPro" id="IPR050559">
    <property type="entry name" value="P-Pant_transferase_sf"/>
</dbReference>
<gene>
    <name evidence="4" type="ORF">KZC50_01155</name>
</gene>
<dbReference type="RefSeq" id="WP_310890304.1">
    <property type="nucleotide sequence ID" value="NZ_BAAAGR010000001.1"/>
</dbReference>
<name>A0AAJ2HAX6_9MICO</name>
<dbReference type="AlphaFoldDB" id="A0AAJ2HAX6"/>
<evidence type="ECO:0000256" key="1">
    <source>
        <dbReference type="ARBA" id="ARBA00010990"/>
    </source>
</evidence>
<evidence type="ECO:0000313" key="5">
    <source>
        <dbReference type="Proteomes" id="UP001183582"/>
    </source>
</evidence>
<dbReference type="InterPro" id="IPR037143">
    <property type="entry name" value="4-PPantetheinyl_Trfase_dom_sf"/>
</dbReference>
<dbReference type="PANTHER" id="PTHR12215">
    <property type="entry name" value="PHOSPHOPANTETHEINE TRANSFERASE"/>
    <property type="match status" value="1"/>
</dbReference>
<feature type="domain" description="4'-phosphopantetheinyl transferase" evidence="3">
    <location>
        <begin position="97"/>
        <end position="174"/>
    </location>
</feature>
<dbReference type="GO" id="GO:0008897">
    <property type="term" value="F:holo-[acyl-carrier-protein] synthase activity"/>
    <property type="evidence" value="ECO:0007669"/>
    <property type="project" value="InterPro"/>
</dbReference>
<organism evidence="4 5">
    <name type="scientific">Microbacterium aurantiacum</name>
    <dbReference type="NCBI Taxonomy" id="162393"/>
    <lineage>
        <taxon>Bacteria</taxon>
        <taxon>Bacillati</taxon>
        <taxon>Actinomycetota</taxon>
        <taxon>Actinomycetes</taxon>
        <taxon>Micrococcales</taxon>
        <taxon>Microbacteriaceae</taxon>
        <taxon>Microbacterium</taxon>
    </lineage>
</organism>
<dbReference type="Pfam" id="PF01648">
    <property type="entry name" value="ACPS"/>
    <property type="match status" value="1"/>
</dbReference>
<reference evidence="4 5" key="1">
    <citation type="submission" date="2021-06" db="EMBL/GenBank/DDBJ databases">
        <title>Genome-based taxonomic framework of Microbacterium strains isolated from marine environment, the description of four new species and reclassification of four preexisting species.</title>
        <authorList>
            <person name="Lee S.D."/>
            <person name="Kim S.-M."/>
            <person name="Byeon Y.-S."/>
            <person name="Yang H.L."/>
            <person name="Kim I.S."/>
        </authorList>
    </citation>
    <scope>NUCLEOTIDE SEQUENCE [LARGE SCALE GENOMIC DNA]</scope>
    <source>
        <strain evidence="4 5">KACC 20514</strain>
    </source>
</reference>
<evidence type="ECO:0000259" key="3">
    <source>
        <dbReference type="Pfam" id="PF01648"/>
    </source>
</evidence>
<dbReference type="GO" id="GO:0005829">
    <property type="term" value="C:cytosol"/>
    <property type="evidence" value="ECO:0007669"/>
    <property type="project" value="TreeGrafter"/>
</dbReference>
<sequence length="201" mass="22136">MTFVSGHRPSVASVTEGRWSVLGTDVWWRFGRVDGEPRRVAYAWVEHLVRSREGLPWRGLHRESVAAKPRLVGSESVDFSISHSGDAVLVAVARGVRVGADVEAAPFTAFDSIALRRRMLTPAEAEELPRLRPEDARTHLARLWTAKEAVAKATGEGLASDFRTLAVPAPPTWRGRPVEACLAVIDDHPHPTTRHLTLETS</sequence>
<dbReference type="Proteomes" id="UP001183582">
    <property type="component" value="Unassembled WGS sequence"/>
</dbReference>
<protein>
    <submittedName>
        <fullName evidence="4">4'-phosphopantetheinyl transferase superfamily protein</fullName>
    </submittedName>
</protein>
<dbReference type="PANTHER" id="PTHR12215:SF10">
    <property type="entry name" value="L-AMINOADIPATE-SEMIALDEHYDE DEHYDROGENASE-PHOSPHOPANTETHEINYL TRANSFERASE"/>
    <property type="match status" value="1"/>
</dbReference>
<comment type="similarity">
    <text evidence="1">Belongs to the P-Pant transferase superfamily. Gsp/Sfp/HetI/AcpT family.</text>
</comment>
<evidence type="ECO:0000313" key="4">
    <source>
        <dbReference type="EMBL" id="MDS0244215.1"/>
    </source>
</evidence>
<proteinExistence type="inferred from homology"/>
<dbReference type="GO" id="GO:0019878">
    <property type="term" value="P:lysine biosynthetic process via aminoadipic acid"/>
    <property type="evidence" value="ECO:0007669"/>
    <property type="project" value="TreeGrafter"/>
</dbReference>
<dbReference type="GO" id="GO:0000287">
    <property type="term" value="F:magnesium ion binding"/>
    <property type="evidence" value="ECO:0007669"/>
    <property type="project" value="InterPro"/>
</dbReference>
<evidence type="ECO:0000256" key="2">
    <source>
        <dbReference type="ARBA" id="ARBA00022679"/>
    </source>
</evidence>
<dbReference type="GeneID" id="301456791"/>
<dbReference type="SUPFAM" id="SSF56214">
    <property type="entry name" value="4'-phosphopantetheinyl transferase"/>
    <property type="match status" value="2"/>
</dbReference>
<dbReference type="EMBL" id="JAHWXH010000001">
    <property type="protein sequence ID" value="MDS0244215.1"/>
    <property type="molecule type" value="Genomic_DNA"/>
</dbReference>
<dbReference type="Gene3D" id="3.90.470.20">
    <property type="entry name" value="4'-phosphopantetheinyl transferase domain"/>
    <property type="match status" value="2"/>
</dbReference>